<proteinExistence type="predicted"/>
<accession>A0AAN7KJ65</accession>
<evidence type="ECO:0000256" key="1">
    <source>
        <dbReference type="SAM" id="Phobius"/>
    </source>
</evidence>
<keyword evidence="1" id="KW-0812">Transmembrane</keyword>
<dbReference type="Proteomes" id="UP001345219">
    <property type="component" value="Chromosome 3"/>
</dbReference>
<reference evidence="2 3" key="1">
    <citation type="journal article" date="2023" name="Hortic Res">
        <title>Pangenome of water caltrop reveals structural variations and asymmetric subgenome divergence after allopolyploidization.</title>
        <authorList>
            <person name="Zhang X."/>
            <person name="Chen Y."/>
            <person name="Wang L."/>
            <person name="Yuan Y."/>
            <person name="Fang M."/>
            <person name="Shi L."/>
            <person name="Lu R."/>
            <person name="Comes H.P."/>
            <person name="Ma Y."/>
            <person name="Chen Y."/>
            <person name="Huang G."/>
            <person name="Zhou Y."/>
            <person name="Zheng Z."/>
            <person name="Qiu Y."/>
        </authorList>
    </citation>
    <scope>NUCLEOTIDE SEQUENCE [LARGE SCALE GENOMIC DNA]</scope>
    <source>
        <tissue evidence="2">Roots</tissue>
    </source>
</reference>
<keyword evidence="1" id="KW-0472">Membrane</keyword>
<organism evidence="2 3">
    <name type="scientific">Trapa incisa</name>
    <dbReference type="NCBI Taxonomy" id="236973"/>
    <lineage>
        <taxon>Eukaryota</taxon>
        <taxon>Viridiplantae</taxon>
        <taxon>Streptophyta</taxon>
        <taxon>Embryophyta</taxon>
        <taxon>Tracheophyta</taxon>
        <taxon>Spermatophyta</taxon>
        <taxon>Magnoliopsida</taxon>
        <taxon>eudicotyledons</taxon>
        <taxon>Gunneridae</taxon>
        <taxon>Pentapetalae</taxon>
        <taxon>rosids</taxon>
        <taxon>malvids</taxon>
        <taxon>Myrtales</taxon>
        <taxon>Lythraceae</taxon>
        <taxon>Trapa</taxon>
    </lineage>
</organism>
<gene>
    <name evidence="2" type="ORF">SAY87_003465</name>
</gene>
<feature type="transmembrane region" description="Helical" evidence="1">
    <location>
        <begin position="12"/>
        <end position="29"/>
    </location>
</feature>
<dbReference type="EMBL" id="JAXIOK010000006">
    <property type="protein sequence ID" value="KAK4768324.1"/>
    <property type="molecule type" value="Genomic_DNA"/>
</dbReference>
<name>A0AAN7KJ65_9MYRT</name>
<dbReference type="AlphaFoldDB" id="A0AAN7KJ65"/>
<keyword evidence="1" id="KW-1133">Transmembrane helix</keyword>
<keyword evidence="3" id="KW-1185">Reference proteome</keyword>
<protein>
    <submittedName>
        <fullName evidence="2">Uncharacterized protein</fullName>
    </submittedName>
</protein>
<comment type="caution">
    <text evidence="2">The sequence shown here is derived from an EMBL/GenBank/DDBJ whole genome shotgun (WGS) entry which is preliminary data.</text>
</comment>
<evidence type="ECO:0000313" key="3">
    <source>
        <dbReference type="Proteomes" id="UP001345219"/>
    </source>
</evidence>
<sequence>MRGITKGKKTSFCLRFMLGMSMIFLFLYIDYLRITSTQDSFICACAMPICMTFFSSNQSYMHDLESPQFRYHSYYIFHNGATPIGFFLGSRTWWRDDHSFQLCIGKNSC</sequence>
<evidence type="ECO:0000313" key="2">
    <source>
        <dbReference type="EMBL" id="KAK4768324.1"/>
    </source>
</evidence>